<keyword evidence="12" id="KW-0406">Ion transport</keyword>
<keyword evidence="5" id="KW-0285">Flavoprotein</keyword>
<dbReference type="EMBL" id="JACYTR010000017">
    <property type="protein sequence ID" value="MBD8526117.1"/>
    <property type="molecule type" value="Genomic_DNA"/>
</dbReference>
<evidence type="ECO:0000256" key="10">
    <source>
        <dbReference type="ARBA" id="ARBA00023027"/>
    </source>
</evidence>
<evidence type="ECO:0000256" key="16">
    <source>
        <dbReference type="SAM" id="Phobius"/>
    </source>
</evidence>
<evidence type="ECO:0000256" key="13">
    <source>
        <dbReference type="ARBA" id="ARBA00023075"/>
    </source>
</evidence>
<accession>A0AAW3ZNA7</accession>
<keyword evidence="14 16" id="KW-0472">Membrane</keyword>
<dbReference type="SMART" id="SM00900">
    <property type="entry name" value="FMN_bind"/>
    <property type="match status" value="1"/>
</dbReference>
<keyword evidence="13" id="KW-0830">Ubiquinone</keyword>
<evidence type="ECO:0000256" key="8">
    <source>
        <dbReference type="ARBA" id="ARBA00022967"/>
    </source>
</evidence>
<keyword evidence="8" id="KW-1278">Translocase</keyword>
<dbReference type="RefSeq" id="WP_192029539.1">
    <property type="nucleotide sequence ID" value="NZ_JACYTR010000017.1"/>
</dbReference>
<reference evidence="18 19" key="1">
    <citation type="submission" date="2020-09" db="EMBL/GenBank/DDBJ databases">
        <title>Pseudoxanthomonas sp. CAU 1598 isolated from sand of Yaerae Beach.</title>
        <authorList>
            <person name="Kim W."/>
        </authorList>
    </citation>
    <scope>NUCLEOTIDE SEQUENCE [LARGE SCALE GENOMIC DNA]</scope>
    <source>
        <strain evidence="18 19">CAU 1598</strain>
    </source>
</reference>
<dbReference type="AlphaFoldDB" id="A0AAW3ZNA7"/>
<keyword evidence="10" id="KW-0520">NAD</keyword>
<dbReference type="GO" id="GO:0010181">
    <property type="term" value="F:FMN binding"/>
    <property type="evidence" value="ECO:0007669"/>
    <property type="project" value="InterPro"/>
</dbReference>
<organism evidence="18 19">
    <name type="scientific">Pseudomarimonas arenosa</name>
    <dbReference type="NCBI Taxonomy" id="2774145"/>
    <lineage>
        <taxon>Bacteria</taxon>
        <taxon>Pseudomonadati</taxon>
        <taxon>Pseudomonadota</taxon>
        <taxon>Gammaproteobacteria</taxon>
        <taxon>Lysobacterales</taxon>
        <taxon>Lysobacteraceae</taxon>
        <taxon>Pseudomarimonas</taxon>
    </lineage>
</organism>
<keyword evidence="11" id="KW-0915">Sodium</keyword>
<proteinExistence type="predicted"/>
<keyword evidence="9 16" id="KW-1133">Transmembrane helix</keyword>
<dbReference type="GO" id="GO:0016020">
    <property type="term" value="C:membrane"/>
    <property type="evidence" value="ECO:0007669"/>
    <property type="project" value="InterPro"/>
</dbReference>
<keyword evidence="7 16" id="KW-0812">Transmembrane</keyword>
<keyword evidence="6" id="KW-0288">FMN</keyword>
<dbReference type="PANTHER" id="PTHR37838">
    <property type="entry name" value="NA(+)-TRANSLOCATING NADH-QUINONE REDUCTASE SUBUNIT C"/>
    <property type="match status" value="1"/>
</dbReference>
<keyword evidence="2" id="KW-1003">Cell membrane</keyword>
<feature type="transmembrane region" description="Helical" evidence="16">
    <location>
        <begin position="20"/>
        <end position="42"/>
    </location>
</feature>
<sequence length="270" mass="29725">MTELRALWQRFAALPNEHPAKTLLIVFCIASLCAALVSFTAVQLRPLQEQHRAAEREQRMSAMLSELPGMSELLQASGADGLESLMIDLDSGAAVDPASAIDFDWRQAIAEADQGQQCRPLERERDLVGIGCRPALGRVMLLRQGRQLELLVLPIYGRGYQSTLHALLVLQADLNTIAALQVHEQGETPGLGARIVEPAFQARFADRQLRNAAGEWRFAVRKQVENPAFEVDAIAGATRSSVTLGRMIEFWMGPDGYGPLLERLAKENEA</sequence>
<evidence type="ECO:0000256" key="12">
    <source>
        <dbReference type="ARBA" id="ARBA00023065"/>
    </source>
</evidence>
<dbReference type="GO" id="GO:0016655">
    <property type="term" value="F:oxidoreductase activity, acting on NAD(P)H, quinone or similar compound as acceptor"/>
    <property type="evidence" value="ECO:0007669"/>
    <property type="project" value="InterPro"/>
</dbReference>
<gene>
    <name evidence="18" type="ORF">IFO71_10250</name>
</gene>
<comment type="caution">
    <text evidence="18">The sequence shown here is derived from an EMBL/GenBank/DDBJ whole genome shotgun (WGS) entry which is preliminary data.</text>
</comment>
<feature type="domain" description="FMN-binding" evidence="17">
    <location>
        <begin position="159"/>
        <end position="255"/>
    </location>
</feature>
<evidence type="ECO:0000256" key="3">
    <source>
        <dbReference type="ARBA" id="ARBA00022519"/>
    </source>
</evidence>
<dbReference type="InterPro" id="IPR010204">
    <property type="entry name" value="NqrC"/>
</dbReference>
<keyword evidence="3" id="KW-0997">Cell inner membrane</keyword>
<dbReference type="Proteomes" id="UP000613768">
    <property type="component" value="Unassembled WGS sequence"/>
</dbReference>
<evidence type="ECO:0000256" key="2">
    <source>
        <dbReference type="ARBA" id="ARBA00022475"/>
    </source>
</evidence>
<dbReference type="GO" id="GO:0006814">
    <property type="term" value="P:sodium ion transport"/>
    <property type="evidence" value="ECO:0007669"/>
    <property type="project" value="UniProtKB-KW"/>
</dbReference>
<keyword evidence="15" id="KW-0739">Sodium transport</keyword>
<name>A0AAW3ZNA7_9GAMM</name>
<evidence type="ECO:0000259" key="17">
    <source>
        <dbReference type="SMART" id="SM00900"/>
    </source>
</evidence>
<evidence type="ECO:0000256" key="4">
    <source>
        <dbReference type="ARBA" id="ARBA00022553"/>
    </source>
</evidence>
<dbReference type="InterPro" id="IPR007329">
    <property type="entry name" value="FMN-bd"/>
</dbReference>
<evidence type="ECO:0000256" key="6">
    <source>
        <dbReference type="ARBA" id="ARBA00022643"/>
    </source>
</evidence>
<evidence type="ECO:0000256" key="5">
    <source>
        <dbReference type="ARBA" id="ARBA00022630"/>
    </source>
</evidence>
<keyword evidence="1" id="KW-0813">Transport</keyword>
<evidence type="ECO:0000256" key="9">
    <source>
        <dbReference type="ARBA" id="ARBA00022989"/>
    </source>
</evidence>
<evidence type="ECO:0000256" key="7">
    <source>
        <dbReference type="ARBA" id="ARBA00022692"/>
    </source>
</evidence>
<dbReference type="Pfam" id="PF04205">
    <property type="entry name" value="FMN_bind"/>
    <property type="match status" value="1"/>
</dbReference>
<evidence type="ECO:0000256" key="15">
    <source>
        <dbReference type="ARBA" id="ARBA00023201"/>
    </source>
</evidence>
<evidence type="ECO:0000256" key="14">
    <source>
        <dbReference type="ARBA" id="ARBA00023136"/>
    </source>
</evidence>
<protein>
    <submittedName>
        <fullName evidence="18">FMN-binding protein</fullName>
    </submittedName>
</protein>
<evidence type="ECO:0000256" key="11">
    <source>
        <dbReference type="ARBA" id="ARBA00023053"/>
    </source>
</evidence>
<dbReference type="PANTHER" id="PTHR37838:SF1">
    <property type="entry name" value="NA(+)-TRANSLOCATING NADH-QUINONE REDUCTASE SUBUNIT C"/>
    <property type="match status" value="1"/>
</dbReference>
<evidence type="ECO:0000313" key="18">
    <source>
        <dbReference type="EMBL" id="MBD8526117.1"/>
    </source>
</evidence>
<evidence type="ECO:0000313" key="19">
    <source>
        <dbReference type="Proteomes" id="UP000613768"/>
    </source>
</evidence>
<keyword evidence="4" id="KW-0597">Phosphoprotein</keyword>
<evidence type="ECO:0000256" key="1">
    <source>
        <dbReference type="ARBA" id="ARBA00022448"/>
    </source>
</evidence>
<keyword evidence="19" id="KW-1185">Reference proteome</keyword>